<gene>
    <name evidence="2" type="ORF">Premu_0046</name>
</gene>
<protein>
    <submittedName>
        <fullName evidence="2">Uncharacterized protein</fullName>
    </submittedName>
</protein>
<accession>F8N586</accession>
<dbReference type="RefSeq" id="WP_007572154.1">
    <property type="nucleotide sequence ID" value="NZ_BPTS01000003.1"/>
</dbReference>
<evidence type="ECO:0000313" key="3">
    <source>
        <dbReference type="Proteomes" id="UP000002772"/>
    </source>
</evidence>
<dbReference type="HOGENOM" id="CLU_1693890_0_0_10"/>
<sequence>MPENQPSQIALIQKLLDDRDKLYQQVKKAQAQVAELTGKDASYKAYEASIAAKDADLKVKDAEISKLWAVIGEKDEKIRNLICQLEYLKRKLWGKMSEKHSLPNDPRQLEIDFGEGKLTKEEKKAAKATAQEVEADCETHKVTVRAHEKVMRQLC</sequence>
<proteinExistence type="predicted"/>
<evidence type="ECO:0000313" key="2">
    <source>
        <dbReference type="EMBL" id="EGN58251.1"/>
    </source>
</evidence>
<dbReference type="Proteomes" id="UP000002772">
    <property type="component" value="Unassembled WGS sequence"/>
</dbReference>
<keyword evidence="1" id="KW-0175">Coiled coil</keyword>
<feature type="coiled-coil region" evidence="1">
    <location>
        <begin position="12"/>
        <end position="39"/>
    </location>
</feature>
<dbReference type="AlphaFoldDB" id="F8N586"/>
<reference evidence="3" key="1">
    <citation type="journal article" date="2011" name="Stand. Genomic Sci.">
        <title>Non-contiguous finished genome sequence of the opportunistic oral pathogen Prevotella multisaccharivorax type strain (PPPA20).</title>
        <authorList>
            <person name="Pati A."/>
            <person name="Gronow S."/>
            <person name="Lu M."/>
            <person name="Lapidus A."/>
            <person name="Nolan M."/>
            <person name="Lucas S."/>
            <person name="Hammon N."/>
            <person name="Deshpande S."/>
            <person name="Cheng J.F."/>
            <person name="Tapia R."/>
            <person name="Han C."/>
            <person name="Goodwin L."/>
            <person name="Pitluck S."/>
            <person name="Liolios K."/>
            <person name="Pagani I."/>
            <person name="Mavromatis K."/>
            <person name="Mikhailova N."/>
            <person name="Huntemann M."/>
            <person name="Chen A."/>
            <person name="Palaniappan K."/>
            <person name="Land M."/>
            <person name="Hauser L."/>
            <person name="Detter J.C."/>
            <person name="Brambilla E.M."/>
            <person name="Rohde M."/>
            <person name="Goker M."/>
            <person name="Woyke T."/>
            <person name="Bristow J."/>
            <person name="Eisen J.A."/>
            <person name="Markowitz V."/>
            <person name="Hugenholtz P."/>
            <person name="Kyrpides N.C."/>
            <person name="Klenk H.P."/>
            <person name="Ivanova N."/>
        </authorList>
    </citation>
    <scope>NUCLEOTIDE SEQUENCE [LARGE SCALE GENOMIC DNA]</scope>
    <source>
        <strain evidence="3">DSM 17128</strain>
    </source>
</reference>
<dbReference type="EMBL" id="GL945016">
    <property type="protein sequence ID" value="EGN58251.1"/>
    <property type="molecule type" value="Genomic_DNA"/>
</dbReference>
<keyword evidence="3" id="KW-1185">Reference proteome</keyword>
<evidence type="ECO:0000256" key="1">
    <source>
        <dbReference type="SAM" id="Coils"/>
    </source>
</evidence>
<name>F8N586_9BACT</name>
<organism evidence="2 3">
    <name type="scientific">Hallella multisaccharivorax DSM 17128</name>
    <dbReference type="NCBI Taxonomy" id="688246"/>
    <lineage>
        <taxon>Bacteria</taxon>
        <taxon>Pseudomonadati</taxon>
        <taxon>Bacteroidota</taxon>
        <taxon>Bacteroidia</taxon>
        <taxon>Bacteroidales</taxon>
        <taxon>Prevotellaceae</taxon>
        <taxon>Hallella</taxon>
    </lineage>
</organism>